<proteinExistence type="predicted"/>
<dbReference type="AlphaFoldDB" id="A0A3N4KSY6"/>
<keyword evidence="2" id="KW-1185">Reference proteome</keyword>
<dbReference type="InParanoid" id="A0A3N4KSY6"/>
<evidence type="ECO:0000313" key="2">
    <source>
        <dbReference type="Proteomes" id="UP000277580"/>
    </source>
</evidence>
<accession>A0A3N4KSY6</accession>
<organism evidence="1 2">
    <name type="scientific">Morchella conica CCBAS932</name>
    <dbReference type="NCBI Taxonomy" id="1392247"/>
    <lineage>
        <taxon>Eukaryota</taxon>
        <taxon>Fungi</taxon>
        <taxon>Dikarya</taxon>
        <taxon>Ascomycota</taxon>
        <taxon>Pezizomycotina</taxon>
        <taxon>Pezizomycetes</taxon>
        <taxon>Pezizales</taxon>
        <taxon>Morchellaceae</taxon>
        <taxon>Morchella</taxon>
    </lineage>
</organism>
<gene>
    <name evidence="1" type="ORF">P167DRAFT_534950</name>
</gene>
<name>A0A3N4KSY6_9PEZI</name>
<dbReference type="Proteomes" id="UP000277580">
    <property type="component" value="Unassembled WGS sequence"/>
</dbReference>
<reference evidence="1 2" key="1">
    <citation type="journal article" date="2018" name="Nat. Ecol. Evol.">
        <title>Pezizomycetes genomes reveal the molecular basis of ectomycorrhizal truffle lifestyle.</title>
        <authorList>
            <person name="Murat C."/>
            <person name="Payen T."/>
            <person name="Noel B."/>
            <person name="Kuo A."/>
            <person name="Morin E."/>
            <person name="Chen J."/>
            <person name="Kohler A."/>
            <person name="Krizsan K."/>
            <person name="Balestrini R."/>
            <person name="Da Silva C."/>
            <person name="Montanini B."/>
            <person name="Hainaut M."/>
            <person name="Levati E."/>
            <person name="Barry K.W."/>
            <person name="Belfiori B."/>
            <person name="Cichocki N."/>
            <person name="Clum A."/>
            <person name="Dockter R.B."/>
            <person name="Fauchery L."/>
            <person name="Guy J."/>
            <person name="Iotti M."/>
            <person name="Le Tacon F."/>
            <person name="Lindquist E.A."/>
            <person name="Lipzen A."/>
            <person name="Malagnac F."/>
            <person name="Mello A."/>
            <person name="Molinier V."/>
            <person name="Miyauchi S."/>
            <person name="Poulain J."/>
            <person name="Riccioni C."/>
            <person name="Rubini A."/>
            <person name="Sitrit Y."/>
            <person name="Splivallo R."/>
            <person name="Traeger S."/>
            <person name="Wang M."/>
            <person name="Zifcakova L."/>
            <person name="Wipf D."/>
            <person name="Zambonelli A."/>
            <person name="Paolocci F."/>
            <person name="Nowrousian M."/>
            <person name="Ottonello S."/>
            <person name="Baldrian P."/>
            <person name="Spatafora J.W."/>
            <person name="Henrissat B."/>
            <person name="Nagy L.G."/>
            <person name="Aury J.M."/>
            <person name="Wincker P."/>
            <person name="Grigoriev I.V."/>
            <person name="Bonfante P."/>
            <person name="Martin F.M."/>
        </authorList>
    </citation>
    <scope>NUCLEOTIDE SEQUENCE [LARGE SCALE GENOMIC DNA]</scope>
    <source>
        <strain evidence="1 2">CCBAS932</strain>
    </source>
</reference>
<sequence length="58" mass="5957">MELGIAGVGGALHCTALCLGSFVRSFVRGSLIGCGGLFFFYRATETTSTLPGTGQLDV</sequence>
<evidence type="ECO:0000313" key="1">
    <source>
        <dbReference type="EMBL" id="RPB13607.1"/>
    </source>
</evidence>
<dbReference type="EMBL" id="ML119122">
    <property type="protein sequence ID" value="RPB13607.1"/>
    <property type="molecule type" value="Genomic_DNA"/>
</dbReference>
<protein>
    <submittedName>
        <fullName evidence="1">Uncharacterized protein</fullName>
    </submittedName>
</protein>